<evidence type="ECO:0000256" key="4">
    <source>
        <dbReference type="ARBA" id="ARBA00022734"/>
    </source>
</evidence>
<dbReference type="Gene3D" id="2.80.10.50">
    <property type="match status" value="1"/>
</dbReference>
<dbReference type="GO" id="GO:0009279">
    <property type="term" value="C:cell outer membrane"/>
    <property type="evidence" value="ECO:0007669"/>
    <property type="project" value="UniProtKB-SubCell"/>
</dbReference>
<dbReference type="InterPro" id="IPR035992">
    <property type="entry name" value="Ricin_B-like_lectins"/>
</dbReference>
<evidence type="ECO:0000256" key="9">
    <source>
        <dbReference type="ARBA" id="ARBA00023288"/>
    </source>
</evidence>
<dbReference type="EMBL" id="JRPD02000036">
    <property type="protein sequence ID" value="TLD98231.1"/>
    <property type="molecule type" value="Genomic_DNA"/>
</dbReference>
<keyword evidence="8" id="KW-0998">Cell outer membrane</keyword>
<evidence type="ECO:0000256" key="3">
    <source>
        <dbReference type="ARBA" id="ARBA00022729"/>
    </source>
</evidence>
<evidence type="ECO:0000256" key="6">
    <source>
        <dbReference type="ARBA" id="ARBA00023136"/>
    </source>
</evidence>
<evidence type="ECO:0000313" key="11">
    <source>
        <dbReference type="EMBL" id="TLD98231.1"/>
    </source>
</evidence>
<evidence type="ECO:0000313" key="10">
    <source>
        <dbReference type="EMBL" id="STQ85471.1"/>
    </source>
</evidence>
<evidence type="ECO:0000256" key="5">
    <source>
        <dbReference type="ARBA" id="ARBA00023026"/>
    </source>
</evidence>
<keyword evidence="7" id="KW-0564">Palmitate</keyword>
<proteinExistence type="predicted"/>
<gene>
    <name evidence="10" type="primary">cdtA</name>
    <name evidence="11" type="ORF">LS73_009225</name>
    <name evidence="10" type="ORF">NCTC12714_00256</name>
</gene>
<comment type="subcellular location">
    <subcellularLocation>
        <location evidence="1">Cell outer membrane</location>
        <topology evidence="1">Lipid-anchor</topology>
    </subcellularLocation>
</comment>
<dbReference type="OrthoDB" id="5353389at2"/>
<dbReference type="InterPro" id="IPR003558">
    <property type="entry name" value="CDtoxinA/C"/>
</dbReference>
<dbReference type="Proteomes" id="UP000255139">
    <property type="component" value="Unassembled WGS sequence"/>
</dbReference>
<accession>A0A377PT45</accession>
<protein>
    <submittedName>
        <fullName evidence="10">Cytolethal distending toxin CdtA</fullName>
    </submittedName>
</protein>
<dbReference type="GO" id="GO:0030246">
    <property type="term" value="F:carbohydrate binding"/>
    <property type="evidence" value="ECO:0007669"/>
    <property type="project" value="UniProtKB-KW"/>
</dbReference>
<keyword evidence="4" id="KW-0430">Lectin</keyword>
<evidence type="ECO:0000313" key="13">
    <source>
        <dbReference type="Proteomes" id="UP000255139"/>
    </source>
</evidence>
<keyword evidence="3" id="KW-0732">Signal</keyword>
<dbReference type="SUPFAM" id="SSF50370">
    <property type="entry name" value="Ricin B-like lectins"/>
    <property type="match status" value="1"/>
</dbReference>
<evidence type="ECO:0000256" key="8">
    <source>
        <dbReference type="ARBA" id="ARBA00023237"/>
    </source>
</evidence>
<dbReference type="Proteomes" id="UP000029922">
    <property type="component" value="Unassembled WGS sequence"/>
</dbReference>
<keyword evidence="2" id="KW-0800">Toxin</keyword>
<organism evidence="10 13">
    <name type="scientific">Helicobacter muridarum</name>
    <dbReference type="NCBI Taxonomy" id="216"/>
    <lineage>
        <taxon>Bacteria</taxon>
        <taxon>Pseudomonadati</taxon>
        <taxon>Campylobacterota</taxon>
        <taxon>Epsilonproteobacteria</taxon>
        <taxon>Campylobacterales</taxon>
        <taxon>Helicobacteraceae</taxon>
        <taxon>Helicobacter</taxon>
    </lineage>
</organism>
<keyword evidence="6" id="KW-0472">Membrane</keyword>
<dbReference type="GO" id="GO:0090729">
    <property type="term" value="F:toxin activity"/>
    <property type="evidence" value="ECO:0007669"/>
    <property type="project" value="UniProtKB-KW"/>
</dbReference>
<sequence length="74" mass="8386">MQDGTKKMPLIDTNISNQISIMSSSVGVVTLWALGEGNWVWGYMPLYAYEFGKAQIWRVISFANNQLMIKNEAK</sequence>
<evidence type="ECO:0000256" key="7">
    <source>
        <dbReference type="ARBA" id="ARBA00023139"/>
    </source>
</evidence>
<keyword evidence="9" id="KW-0449">Lipoprotein</keyword>
<keyword evidence="5" id="KW-0843">Virulence</keyword>
<reference evidence="11 12" key="1">
    <citation type="journal article" date="2014" name="Genome Announc.">
        <title>Draft genome sequences of eight enterohepatic helicobacter species isolated from both laboratory and wild rodents.</title>
        <authorList>
            <person name="Sheh A."/>
            <person name="Shen Z."/>
            <person name="Fox J.G."/>
        </authorList>
    </citation>
    <scope>NUCLEOTIDE SEQUENCE [LARGE SCALE GENOMIC DNA]</scope>
    <source>
        <strain evidence="11 12">ST1</strain>
    </source>
</reference>
<dbReference type="AlphaFoldDB" id="A0A377PT45"/>
<evidence type="ECO:0000256" key="2">
    <source>
        <dbReference type="ARBA" id="ARBA00022656"/>
    </source>
</evidence>
<evidence type="ECO:0000313" key="12">
    <source>
        <dbReference type="Proteomes" id="UP000029922"/>
    </source>
</evidence>
<dbReference type="EMBL" id="UGJE01000002">
    <property type="protein sequence ID" value="STQ85471.1"/>
    <property type="molecule type" value="Genomic_DNA"/>
</dbReference>
<dbReference type="Pfam" id="PF03498">
    <property type="entry name" value="CDtoxinA"/>
    <property type="match status" value="1"/>
</dbReference>
<keyword evidence="13" id="KW-1185">Reference proteome</keyword>
<evidence type="ECO:0000256" key="1">
    <source>
        <dbReference type="ARBA" id="ARBA00004459"/>
    </source>
</evidence>
<reference evidence="10 13" key="2">
    <citation type="submission" date="2018-06" db="EMBL/GenBank/DDBJ databases">
        <authorList>
            <consortium name="Pathogen Informatics"/>
            <person name="Doyle S."/>
        </authorList>
    </citation>
    <scope>NUCLEOTIDE SEQUENCE [LARGE SCALE GENOMIC DNA]</scope>
    <source>
        <strain evidence="10 13">NCTC12714</strain>
    </source>
</reference>
<name>A0A377PT45_9HELI</name>